<evidence type="ECO:0000256" key="1">
    <source>
        <dbReference type="ARBA" id="ARBA00022448"/>
    </source>
</evidence>
<organism evidence="3">
    <name type="scientific">Candidatus Enterococcus dunnyi</name>
    <dbReference type="NCBI Taxonomy" id="1834192"/>
    <lineage>
        <taxon>Bacteria</taxon>
        <taxon>Bacillati</taxon>
        <taxon>Bacillota</taxon>
        <taxon>Bacilli</taxon>
        <taxon>Lactobacillales</taxon>
        <taxon>Enterococcaceae</taxon>
        <taxon>Enterococcus</taxon>
    </lineage>
</organism>
<reference evidence="4" key="2">
    <citation type="submission" date="2017-05" db="EMBL/GenBank/DDBJ databases">
        <authorList>
            <consortium name="The Broad Institute Genomics Platform"/>
            <consortium name="The Broad Institute Genomic Center for Infectious Diseases"/>
            <person name="Earl A."/>
            <person name="Manson A."/>
            <person name="Schwartman J."/>
            <person name="Gilmore M."/>
            <person name="Abouelleil A."/>
            <person name="Cao P."/>
            <person name="Chapman S."/>
            <person name="Cusick C."/>
            <person name="Shea T."/>
            <person name="Young S."/>
            <person name="Neafsey D."/>
            <person name="Nusbaum C."/>
            <person name="Birren B."/>
        </authorList>
    </citation>
    <scope>NUCLEOTIDE SEQUENCE</scope>
    <source>
        <strain evidence="4">9D6_DIV0238</strain>
    </source>
</reference>
<proteinExistence type="predicted"/>
<feature type="transmembrane region" description="Helical" evidence="2">
    <location>
        <begin position="33"/>
        <end position="55"/>
    </location>
</feature>
<dbReference type="EMBL" id="CP147246">
    <property type="protein sequence ID" value="WYJ94091.1"/>
    <property type="molecule type" value="Genomic_DNA"/>
</dbReference>
<gene>
    <name evidence="3" type="ORF">A5889_001484</name>
    <name evidence="4" type="ORF">A5889_001593</name>
</gene>
<keyword evidence="2" id="KW-1133">Transmembrane helix</keyword>
<name>A0A200J874_9ENTE</name>
<dbReference type="EMBL" id="NIBQ01000002">
    <property type="protein sequence ID" value="OUZ32775.1"/>
    <property type="molecule type" value="Genomic_DNA"/>
</dbReference>
<feature type="transmembrane region" description="Helical" evidence="2">
    <location>
        <begin position="6"/>
        <end position="21"/>
    </location>
</feature>
<dbReference type="OrthoDB" id="3238334at2"/>
<feature type="transmembrane region" description="Helical" evidence="2">
    <location>
        <begin position="103"/>
        <end position="121"/>
    </location>
</feature>
<protein>
    <recommendedName>
        <fullName evidence="6">Transporter</fullName>
    </recommendedName>
</protein>
<reference evidence="4" key="3">
    <citation type="submission" date="2024-03" db="EMBL/GenBank/DDBJ databases">
        <title>The Genome Sequence of Enterococcus sp. DIV0238c.</title>
        <authorList>
            <consortium name="The Broad Institute Genomics Platform"/>
            <consortium name="The Broad Institute Microbial Omics Core"/>
            <consortium name="The Broad Institute Genomic Center for Infectious Diseases"/>
            <person name="Earl A."/>
            <person name="Manson A."/>
            <person name="Gilmore M."/>
            <person name="Schwartman J."/>
            <person name="Shea T."/>
            <person name="Abouelleil A."/>
            <person name="Cao P."/>
            <person name="Chapman S."/>
            <person name="Cusick C."/>
            <person name="Young S."/>
            <person name="Neafsey D."/>
            <person name="Nusbaum C."/>
            <person name="Birren B."/>
        </authorList>
    </citation>
    <scope>NUCLEOTIDE SEQUENCE</scope>
    <source>
        <strain evidence="4">9D6_DIV0238</strain>
    </source>
</reference>
<keyword evidence="2" id="KW-0472">Membrane</keyword>
<feature type="transmembrane region" description="Helical" evidence="2">
    <location>
        <begin position="61"/>
        <end position="82"/>
    </location>
</feature>
<keyword evidence="2" id="KW-0812">Transmembrane</keyword>
<accession>A0A200J874</accession>
<feature type="transmembrane region" description="Helical" evidence="2">
    <location>
        <begin position="196"/>
        <end position="213"/>
    </location>
</feature>
<dbReference type="PANTHER" id="PTHR36838:SF3">
    <property type="entry name" value="TRANSPORTER AUXIN EFFLUX CARRIER EC FAMILY"/>
    <property type="match status" value="1"/>
</dbReference>
<keyword evidence="5" id="KW-1185">Reference proteome</keyword>
<evidence type="ECO:0008006" key="6">
    <source>
        <dbReference type="Google" id="ProtNLM"/>
    </source>
</evidence>
<dbReference type="RefSeq" id="WP_087641523.1">
    <property type="nucleotide sequence ID" value="NZ_CP147246.1"/>
</dbReference>
<reference evidence="3" key="1">
    <citation type="submission" date="2017-05" db="EMBL/GenBank/DDBJ databases">
        <title>The Genome Sequence of Enterococcus sp. 9D6_DIV0238.</title>
        <authorList>
            <consortium name="The Broad Institute Genomics Platform"/>
            <consortium name="The Broad Institute Genomic Center for Infectious Diseases"/>
            <person name="Earl A."/>
            <person name="Manson A."/>
            <person name="Schwartman J."/>
            <person name="Gilmore M."/>
            <person name="Abouelleil A."/>
            <person name="Cao P."/>
            <person name="Chapman S."/>
            <person name="Cusick C."/>
            <person name="Shea T."/>
            <person name="Young S."/>
            <person name="Neafsey D."/>
            <person name="Nusbaum C."/>
            <person name="Birren B."/>
        </authorList>
    </citation>
    <scope>NUCLEOTIDE SEQUENCE [LARGE SCALE GENOMIC DNA]</scope>
    <source>
        <strain evidence="3">9D6_DIV0238</strain>
    </source>
</reference>
<evidence type="ECO:0000313" key="5">
    <source>
        <dbReference type="Proteomes" id="UP000196151"/>
    </source>
</evidence>
<feature type="transmembrane region" description="Helical" evidence="2">
    <location>
        <begin position="279"/>
        <end position="301"/>
    </location>
</feature>
<evidence type="ECO:0000313" key="4">
    <source>
        <dbReference type="EMBL" id="WYJ94091.1"/>
    </source>
</evidence>
<dbReference type="AlphaFoldDB" id="A0A200J874"/>
<sequence length="302" mass="33309">MKEILLQAVSFCFVIILGYLMKRFGLLSKADGGTLSVIIVNITLPATVIVSLANVVVSSTLFFLLAMGILLNLIVILAGGLLSKKRSTLERTFQMYSMSGYNIGNFTLPFIQGFYPLAIPFLLMFDIGNSVMLTGGSTLLIDKIVGSKEETTLKEILSTLFKSVPFTAYMIMLLLRAVQVGLPVELIQILELVAKANGFLSMFMIGLYLELRLPKQALKLVREVLFWRYVCGLVFALIFAFIIPLEPLLRIVLVVLSLAPMPTFSVINSVKAGVKEETVGFTSSMSILISLLLMTLVMVWMV</sequence>
<evidence type="ECO:0000256" key="2">
    <source>
        <dbReference type="SAM" id="Phobius"/>
    </source>
</evidence>
<dbReference type="Proteomes" id="UP000196151">
    <property type="component" value="Chromosome"/>
</dbReference>
<feature type="transmembrane region" description="Helical" evidence="2">
    <location>
        <begin position="225"/>
        <end position="243"/>
    </location>
</feature>
<dbReference type="PANTHER" id="PTHR36838">
    <property type="entry name" value="AUXIN EFFLUX CARRIER FAMILY PROTEIN"/>
    <property type="match status" value="1"/>
</dbReference>
<feature type="transmembrane region" description="Helical" evidence="2">
    <location>
        <begin position="249"/>
        <end position="267"/>
    </location>
</feature>
<keyword evidence="1" id="KW-0813">Transport</keyword>
<evidence type="ECO:0000313" key="3">
    <source>
        <dbReference type="EMBL" id="OUZ32775.1"/>
    </source>
</evidence>